<keyword evidence="3" id="KW-0805">Transcription regulation</keyword>
<dbReference type="RefSeq" id="WP_282766002.1">
    <property type="nucleotide sequence ID" value="NZ_JASCTH010000035.1"/>
</dbReference>
<keyword evidence="4" id="KW-0804">Transcription</keyword>
<evidence type="ECO:0000256" key="1">
    <source>
        <dbReference type="ARBA" id="ARBA00022679"/>
    </source>
</evidence>
<gene>
    <name evidence="6" type="ORF">QLQ12_39050</name>
</gene>
<evidence type="ECO:0000259" key="5">
    <source>
        <dbReference type="PROSITE" id="PS50921"/>
    </source>
</evidence>
<evidence type="ECO:0000256" key="4">
    <source>
        <dbReference type="ARBA" id="ARBA00023163"/>
    </source>
</evidence>
<dbReference type="Gene3D" id="3.30.450.40">
    <property type="match status" value="1"/>
</dbReference>
<dbReference type="SUPFAM" id="SSF55781">
    <property type="entry name" value="GAF domain-like"/>
    <property type="match status" value="1"/>
</dbReference>
<evidence type="ECO:0000256" key="2">
    <source>
        <dbReference type="ARBA" id="ARBA00022777"/>
    </source>
</evidence>
<evidence type="ECO:0000313" key="7">
    <source>
        <dbReference type="Proteomes" id="UP001241758"/>
    </source>
</evidence>
<keyword evidence="7" id="KW-1185">Reference proteome</keyword>
<reference evidence="6 7" key="1">
    <citation type="submission" date="2023-05" db="EMBL/GenBank/DDBJ databases">
        <title>Actinoplanes sp. NEAU-A12 genome sequencing.</title>
        <authorList>
            <person name="Wang Z.-S."/>
        </authorList>
    </citation>
    <scope>NUCLEOTIDE SEQUENCE [LARGE SCALE GENOMIC DNA]</scope>
    <source>
        <strain evidence="6 7">NEAU-A12</strain>
    </source>
</reference>
<dbReference type="InterPro" id="IPR029016">
    <property type="entry name" value="GAF-like_dom_sf"/>
</dbReference>
<dbReference type="InterPro" id="IPR005561">
    <property type="entry name" value="ANTAR"/>
</dbReference>
<organism evidence="6 7">
    <name type="scientific">Actinoplanes sandaracinus</name>
    <dbReference type="NCBI Taxonomy" id="3045177"/>
    <lineage>
        <taxon>Bacteria</taxon>
        <taxon>Bacillati</taxon>
        <taxon>Actinomycetota</taxon>
        <taxon>Actinomycetes</taxon>
        <taxon>Micromonosporales</taxon>
        <taxon>Micromonosporaceae</taxon>
        <taxon>Actinoplanes</taxon>
    </lineage>
</organism>
<evidence type="ECO:0000256" key="3">
    <source>
        <dbReference type="ARBA" id="ARBA00023015"/>
    </source>
</evidence>
<dbReference type="SMART" id="SM01012">
    <property type="entry name" value="ANTAR"/>
    <property type="match status" value="1"/>
</dbReference>
<dbReference type="Gene3D" id="1.10.10.10">
    <property type="entry name" value="Winged helix-like DNA-binding domain superfamily/Winged helix DNA-binding domain"/>
    <property type="match status" value="1"/>
</dbReference>
<dbReference type="SMART" id="SM00065">
    <property type="entry name" value="GAF"/>
    <property type="match status" value="1"/>
</dbReference>
<dbReference type="Proteomes" id="UP001241758">
    <property type="component" value="Unassembled WGS sequence"/>
</dbReference>
<keyword evidence="2" id="KW-0418">Kinase</keyword>
<dbReference type="InterPro" id="IPR036388">
    <property type="entry name" value="WH-like_DNA-bd_sf"/>
</dbReference>
<keyword evidence="1" id="KW-0808">Transferase</keyword>
<dbReference type="PIRSF" id="PIRSF036625">
    <property type="entry name" value="GAF_ANTAR"/>
    <property type="match status" value="1"/>
</dbReference>
<sequence>MTLAEPMDPNEAFAELGRVRLADVDINSLLKKIAQLAKRTIPGAGEVSVTLVNGGSARTAAFTGELAQKLDEAQYERGHGPCLEAAAATASLSVPDTRYEDRWPDWAATAHRAGAHSALSIGLPVHEKVAGALNVYATGTHAFDDDAITLAQTFAGFAAVALANAHLYETQATLAAHMQKAMENRAVIEQAKGIIMGARHCTAAEAFAILTKLSQDTNRKLRDVAAALVDKAAAKPPE</sequence>
<feature type="domain" description="ANTAR" evidence="5">
    <location>
        <begin position="168"/>
        <end position="229"/>
    </location>
</feature>
<protein>
    <submittedName>
        <fullName evidence="6">GAF and ANTAR domain-containing protein</fullName>
    </submittedName>
</protein>
<evidence type="ECO:0000313" key="6">
    <source>
        <dbReference type="EMBL" id="MDI6104606.1"/>
    </source>
</evidence>
<proteinExistence type="predicted"/>
<name>A0ABT6WXY4_9ACTN</name>
<dbReference type="EMBL" id="JASCTH010000035">
    <property type="protein sequence ID" value="MDI6104606.1"/>
    <property type="molecule type" value="Genomic_DNA"/>
</dbReference>
<dbReference type="Pfam" id="PF03861">
    <property type="entry name" value="ANTAR"/>
    <property type="match status" value="1"/>
</dbReference>
<dbReference type="SUPFAM" id="SSF52172">
    <property type="entry name" value="CheY-like"/>
    <property type="match status" value="1"/>
</dbReference>
<dbReference type="InterPro" id="IPR012074">
    <property type="entry name" value="GAF_ANTAR"/>
</dbReference>
<accession>A0ABT6WXY4</accession>
<dbReference type="Pfam" id="PF13185">
    <property type="entry name" value="GAF_2"/>
    <property type="match status" value="1"/>
</dbReference>
<dbReference type="InterPro" id="IPR011006">
    <property type="entry name" value="CheY-like_superfamily"/>
</dbReference>
<dbReference type="InterPro" id="IPR003018">
    <property type="entry name" value="GAF"/>
</dbReference>
<comment type="caution">
    <text evidence="6">The sequence shown here is derived from an EMBL/GenBank/DDBJ whole genome shotgun (WGS) entry which is preliminary data.</text>
</comment>
<dbReference type="PROSITE" id="PS50921">
    <property type="entry name" value="ANTAR"/>
    <property type="match status" value="1"/>
</dbReference>